<keyword evidence="2 5" id="KW-0812">Transmembrane</keyword>
<feature type="transmembrane region" description="Helical" evidence="5">
    <location>
        <begin position="12"/>
        <end position="36"/>
    </location>
</feature>
<gene>
    <name evidence="6" type="ORF">OOZ35_06165</name>
</gene>
<evidence type="ECO:0000256" key="1">
    <source>
        <dbReference type="ARBA" id="ARBA00004141"/>
    </source>
</evidence>
<evidence type="ECO:0000313" key="6">
    <source>
        <dbReference type="EMBL" id="MDA0177077.1"/>
    </source>
</evidence>
<evidence type="ECO:0000256" key="3">
    <source>
        <dbReference type="ARBA" id="ARBA00022989"/>
    </source>
</evidence>
<evidence type="ECO:0000256" key="5">
    <source>
        <dbReference type="SAM" id="Phobius"/>
    </source>
</evidence>
<keyword evidence="4 5" id="KW-0472">Membrane</keyword>
<organism evidence="6 7">
    <name type="scientific">Mesoflavibacter profundi</name>
    <dbReference type="NCBI Taxonomy" id="2708110"/>
    <lineage>
        <taxon>Bacteria</taxon>
        <taxon>Pseudomonadati</taxon>
        <taxon>Bacteroidota</taxon>
        <taxon>Flavobacteriia</taxon>
        <taxon>Flavobacteriales</taxon>
        <taxon>Flavobacteriaceae</taxon>
        <taxon>Mesoflavibacter</taxon>
    </lineage>
</organism>
<protein>
    <submittedName>
        <fullName evidence="6">DUF4870 domain-containing protein</fullName>
    </submittedName>
</protein>
<comment type="caution">
    <text evidence="6">The sequence shown here is derived from an EMBL/GenBank/DDBJ whole genome shotgun (WGS) entry which is preliminary data.</text>
</comment>
<name>A0ABT4RZ55_9FLAO</name>
<comment type="subcellular location">
    <subcellularLocation>
        <location evidence="1">Membrane</location>
        <topology evidence="1">Multi-pass membrane protein</topology>
    </subcellularLocation>
</comment>
<dbReference type="EMBL" id="JAPFGC010000002">
    <property type="protein sequence ID" value="MDA0177077.1"/>
    <property type="molecule type" value="Genomic_DNA"/>
</dbReference>
<dbReference type="RefSeq" id="WP_106689144.1">
    <property type="nucleotide sequence ID" value="NZ_CAXQEU010000092.1"/>
</dbReference>
<evidence type="ECO:0000313" key="7">
    <source>
        <dbReference type="Proteomes" id="UP001149142"/>
    </source>
</evidence>
<accession>A0ABT4RZ55</accession>
<dbReference type="Pfam" id="PF09685">
    <property type="entry name" value="MamF_MmsF"/>
    <property type="match status" value="1"/>
</dbReference>
<dbReference type="InterPro" id="IPR019109">
    <property type="entry name" value="MamF_MmsF"/>
</dbReference>
<keyword evidence="7" id="KW-1185">Reference proteome</keyword>
<sequence>MLTNHQKNLATLMHLSTFCRFIIPFGNFIGPVVLWITNKEKSEFVDNHGKQAINFQISILLYTILLGFLFIPFFIFKIFNHIDLFELNAFEGIHINLSEPSPLFILGGSLGFIAVIGFILELIFIINASIKAKDGQMYQYPLSIHFLK</sequence>
<dbReference type="Proteomes" id="UP001149142">
    <property type="component" value="Unassembled WGS sequence"/>
</dbReference>
<evidence type="ECO:0000256" key="4">
    <source>
        <dbReference type="ARBA" id="ARBA00023136"/>
    </source>
</evidence>
<feature type="transmembrane region" description="Helical" evidence="5">
    <location>
        <begin position="103"/>
        <end position="126"/>
    </location>
</feature>
<proteinExistence type="predicted"/>
<evidence type="ECO:0000256" key="2">
    <source>
        <dbReference type="ARBA" id="ARBA00022692"/>
    </source>
</evidence>
<feature type="transmembrane region" description="Helical" evidence="5">
    <location>
        <begin position="57"/>
        <end position="79"/>
    </location>
</feature>
<keyword evidence="3 5" id="KW-1133">Transmembrane helix</keyword>
<reference evidence="6" key="1">
    <citation type="submission" date="2022-11" db="EMBL/GenBank/DDBJ databases">
        <title>Refractory cell wall polysaccharides provide important carbon source for microbial heterotrophs in the hadal ocean.</title>
        <authorList>
            <person name="Zhu X."/>
        </authorList>
    </citation>
    <scope>NUCLEOTIDE SEQUENCE</scope>
    <source>
        <strain evidence="6">MTRN7</strain>
    </source>
</reference>